<dbReference type="RefSeq" id="WP_108729766.1">
    <property type="nucleotide sequence ID" value="NZ_CP025788.1"/>
</dbReference>
<organism evidence="2 3">
    <name type="scientific">Candidatus Borreliella tachyglossi</name>
    <dbReference type="NCBI Taxonomy" id="1964448"/>
    <lineage>
        <taxon>Bacteria</taxon>
        <taxon>Pseudomonadati</taxon>
        <taxon>Spirochaetota</taxon>
        <taxon>Spirochaetia</taxon>
        <taxon>Spirochaetales</taxon>
        <taxon>Borreliaceae</taxon>
        <taxon>Borreliella</taxon>
    </lineage>
</organism>
<evidence type="ECO:0000256" key="1">
    <source>
        <dbReference type="SAM" id="Phobius"/>
    </source>
</evidence>
<reference evidence="2 3" key="1">
    <citation type="submission" date="2018-01" db="EMBL/GenBank/DDBJ databases">
        <title>Genome sequence of Borrelia tachyglossi.</title>
        <authorList>
            <person name="Gofton A.W."/>
        </authorList>
    </citation>
    <scope>NUCLEOTIDE SEQUENCE [LARGE SCALE GENOMIC DNA]</scope>
    <source>
        <strain evidence="2 3">Bc-F10-1268</strain>
        <plasmid evidence="2 3">pl25</plasmid>
    </source>
</reference>
<geneLocation type="plasmid" evidence="2 3">
    <name>pl25</name>
</geneLocation>
<evidence type="ECO:0000313" key="2">
    <source>
        <dbReference type="EMBL" id="AWG43370.1"/>
    </source>
</evidence>
<protein>
    <submittedName>
        <fullName evidence="2">Uncharacterized protein</fullName>
    </submittedName>
</protein>
<gene>
    <name evidence="2" type="ORF">CR532_05065</name>
</gene>
<evidence type="ECO:0000313" key="3">
    <source>
        <dbReference type="Proteomes" id="UP000244655"/>
    </source>
</evidence>
<dbReference type="AlphaFoldDB" id="A0A2S1LYM7"/>
<keyword evidence="2" id="KW-0614">Plasmid</keyword>
<proteinExistence type="predicted"/>
<keyword evidence="3" id="KW-1185">Reference proteome</keyword>
<accession>A0A2S1LYM7</accession>
<feature type="transmembrane region" description="Helical" evidence="1">
    <location>
        <begin position="20"/>
        <end position="40"/>
    </location>
</feature>
<dbReference type="EMBL" id="CP025788">
    <property type="protein sequence ID" value="AWG43370.1"/>
    <property type="molecule type" value="Genomic_DNA"/>
</dbReference>
<keyword evidence="1" id="KW-0812">Transmembrane</keyword>
<sequence length="64" mass="7485">MNVSNEALLYVLMRLFIDALLISSFSFNIFIEGVIFILLASSGVEREFIKFFLLLMKYTLFLLR</sequence>
<keyword evidence="1" id="KW-0472">Membrane</keyword>
<dbReference type="Proteomes" id="UP000244655">
    <property type="component" value="Plasmid pl25"/>
</dbReference>
<keyword evidence="1" id="KW-1133">Transmembrane helix</keyword>
<name>A0A2S1LYM7_9SPIR</name>